<organism evidence="2 3">
    <name type="scientific">Mortierella isabellina</name>
    <name type="common">Filamentous fungus</name>
    <name type="synonym">Umbelopsis isabellina</name>
    <dbReference type="NCBI Taxonomy" id="91625"/>
    <lineage>
        <taxon>Eukaryota</taxon>
        <taxon>Fungi</taxon>
        <taxon>Fungi incertae sedis</taxon>
        <taxon>Mucoromycota</taxon>
        <taxon>Mucoromycotina</taxon>
        <taxon>Umbelopsidomycetes</taxon>
        <taxon>Umbelopsidales</taxon>
        <taxon>Umbelopsidaceae</taxon>
        <taxon>Umbelopsis</taxon>
    </lineage>
</organism>
<evidence type="ECO:0000259" key="1">
    <source>
        <dbReference type="Pfam" id="PF01738"/>
    </source>
</evidence>
<dbReference type="GO" id="GO:0016787">
    <property type="term" value="F:hydrolase activity"/>
    <property type="evidence" value="ECO:0007669"/>
    <property type="project" value="InterPro"/>
</dbReference>
<sequence length="255" mass="27964">MSNVNTSSESLECCRRGEIHSGNSVGKTTSIAGIDAYFTAAPSGSPSGALLYITDAMGWEIPNARLLADTYAAEANIDVYMPNFLAEMSLTPSVLKAGKVDMQTWAKKSIERRPQHHDEIHNVLKELKFKYPKIAASGYCWGGFYSIRLATHEDVIDCAIASHPSLVEVPKDIEDVKKPILFVCAEEDSQFGDEKREKTKEVLTQKGVGAEFQYYPGTTHGWTVRGETTGPVAGAAKKAKDDTVNFIRKHFGVTN</sequence>
<evidence type="ECO:0000313" key="3">
    <source>
        <dbReference type="Proteomes" id="UP000654370"/>
    </source>
</evidence>
<dbReference type="EMBL" id="JAEPQZ010000017">
    <property type="protein sequence ID" value="KAG2172282.1"/>
    <property type="molecule type" value="Genomic_DNA"/>
</dbReference>
<name>A0A8H7U8M7_MORIS</name>
<reference evidence="2" key="1">
    <citation type="submission" date="2020-12" db="EMBL/GenBank/DDBJ databases">
        <title>Metabolic potential, ecology and presence of endohyphal bacteria is reflected in genomic diversity of Mucoromycotina.</title>
        <authorList>
            <person name="Muszewska A."/>
            <person name="Okrasinska A."/>
            <person name="Steczkiewicz K."/>
            <person name="Drgas O."/>
            <person name="Orlowska M."/>
            <person name="Perlinska-Lenart U."/>
            <person name="Aleksandrzak-Piekarczyk T."/>
            <person name="Szatraj K."/>
            <person name="Zielenkiewicz U."/>
            <person name="Pilsyk S."/>
            <person name="Malc E."/>
            <person name="Mieczkowski P."/>
            <person name="Kruszewska J.S."/>
            <person name="Biernat P."/>
            <person name="Pawlowska J."/>
        </authorList>
    </citation>
    <scope>NUCLEOTIDE SEQUENCE</scope>
    <source>
        <strain evidence="2">WA0000067209</strain>
    </source>
</reference>
<dbReference type="OrthoDB" id="17560at2759"/>
<dbReference type="PANTHER" id="PTHR17630:SF44">
    <property type="entry name" value="PROTEIN AIM2"/>
    <property type="match status" value="1"/>
</dbReference>
<feature type="domain" description="Dienelactone hydrolase" evidence="1">
    <location>
        <begin position="39"/>
        <end position="250"/>
    </location>
</feature>
<dbReference type="Pfam" id="PF01738">
    <property type="entry name" value="DLH"/>
    <property type="match status" value="1"/>
</dbReference>
<dbReference type="Proteomes" id="UP000654370">
    <property type="component" value="Unassembled WGS sequence"/>
</dbReference>
<comment type="caution">
    <text evidence="2">The sequence shown here is derived from an EMBL/GenBank/DDBJ whole genome shotgun (WGS) entry which is preliminary data.</text>
</comment>
<dbReference type="InterPro" id="IPR002925">
    <property type="entry name" value="Dienelactn_hydro"/>
</dbReference>
<dbReference type="SUPFAM" id="SSF53474">
    <property type="entry name" value="alpha/beta-Hydrolases"/>
    <property type="match status" value="1"/>
</dbReference>
<dbReference type="InterPro" id="IPR029058">
    <property type="entry name" value="AB_hydrolase_fold"/>
</dbReference>
<dbReference type="AlphaFoldDB" id="A0A8H7U8M7"/>
<dbReference type="PANTHER" id="PTHR17630">
    <property type="entry name" value="DIENELACTONE HYDROLASE"/>
    <property type="match status" value="1"/>
</dbReference>
<protein>
    <recommendedName>
        <fullName evidence="1">Dienelactone hydrolase domain-containing protein</fullName>
    </recommendedName>
</protein>
<gene>
    <name evidence="2" type="ORF">INT43_004823</name>
</gene>
<keyword evidence="3" id="KW-1185">Reference proteome</keyword>
<accession>A0A8H7U8M7</accession>
<dbReference type="Gene3D" id="3.40.50.1820">
    <property type="entry name" value="alpha/beta hydrolase"/>
    <property type="match status" value="1"/>
</dbReference>
<proteinExistence type="predicted"/>
<evidence type="ECO:0000313" key="2">
    <source>
        <dbReference type="EMBL" id="KAG2172282.1"/>
    </source>
</evidence>